<dbReference type="Proteomes" id="UP000186817">
    <property type="component" value="Unassembled WGS sequence"/>
</dbReference>
<dbReference type="OrthoDB" id="409048at2759"/>
<dbReference type="InterPro" id="IPR036691">
    <property type="entry name" value="Endo/exonu/phosph_ase_sf"/>
</dbReference>
<feature type="compositionally biased region" description="Low complexity" evidence="1">
    <location>
        <begin position="55"/>
        <end position="73"/>
    </location>
</feature>
<feature type="compositionally biased region" description="Basic and acidic residues" evidence="1">
    <location>
        <begin position="21"/>
        <end position="34"/>
    </location>
</feature>
<comment type="caution">
    <text evidence="3">The sequence shown here is derived from an EMBL/GenBank/DDBJ whole genome shotgun (WGS) entry which is preliminary data.</text>
</comment>
<feature type="region of interest" description="Disordered" evidence="1">
    <location>
        <begin position="1"/>
        <end position="87"/>
    </location>
</feature>
<dbReference type="SUPFAM" id="SSF56672">
    <property type="entry name" value="DNA/RNA polymerases"/>
    <property type="match status" value="1"/>
</dbReference>
<evidence type="ECO:0000256" key="1">
    <source>
        <dbReference type="SAM" id="MobiDB-lite"/>
    </source>
</evidence>
<evidence type="ECO:0000313" key="3">
    <source>
        <dbReference type="EMBL" id="OLQ05437.1"/>
    </source>
</evidence>
<name>A0A1Q9EDI0_SYMMI</name>
<dbReference type="PANTHER" id="PTHR19446">
    <property type="entry name" value="REVERSE TRANSCRIPTASES"/>
    <property type="match status" value="1"/>
</dbReference>
<sequence length="1574" mass="174817">MDAHADDDAGDGATLSELEDLESRLEATPHDHGRGAPPQSGPPRGPPPPQPVHPRPAAASADPSADASTPPEAMLSDEDSDPSRRWPMLAVSEGGHRFYARVQGPPLPSGKFEASSDSSSSVNLSSSDSQASASLNSLTWSETSLVLGGPSLAVFQADPREHVLACSEDGFKMLRGTWYSSWHTNILQPNVANPGLTGSFKRLTKGARAEDSGSLCTLQGVTCRTNMAGWLALVHATSKQTQLPVSIIGLYQHVWRSNLPTARNLELRRGLWQHLDKHLLSIPQRHHLLICGDFNSTVRSDSTTVGCSVPTGATPPDSDLAELLVKHSLCVLNTWHNRKACTFYSPQGSTQIDFIITRQNTAHLQAKRAYSDHTFPVGGSRLSGHYPVRAQLPMQSYHKLPSQDGPATPPIDLPALQTAVCHNTPEAQHMQECIAVRLQQVDVTNLVSVHRHVNRILLEAASAAFPKQPPADHRVSAQPAFRVTAKSVWHMYRNLNRPRVCTPHEIFSKWNLAASFARASKILRKQSQSLKKQFYESQVDQAEHAANNNDQRSLFLIIKRLSPKNRNIACRLRGSDGHLLTGPEQMQRIVAYGNETFAAKDDDHPRIPLTTALHISAQDIAQELRKLGVSKAVPRHIAPAAVWKQCSQDLGQILSHAICHHMQPGTSGELDEDWKSSYVVWIPKPGKPQLDVASLRPIGLSSPASKALAGSLRQHLLRGLEPALRTTPQFAYAKSRGTADALLRAHMHFEAVTQLVQNTQCTRFQKQAGGKEREVVGGLSLSLDLSKAFDGVTRAHIYNSMAQRGVPQDVITIIQQLHYRAQYVYQTGTQSGSTTTSNGIKQGCVIAPYLWNYFSLAYLSMLQDRRSEAWVQQVLTLFADDVWGAWEIRNARDLDQAIADVSLVLEALETLNMTINYSKTAILLKLVGKDAQRLKQQHTFMKAGQLHLRVSVHGRECGIPIKEAFISENAMRVHCGLKHESVCLHASFARGNSGGGDSEVRAPLPPDHAPAQIKQMLGHDPDYAINEEAAIFANCWPEPPEFLLSPSASLSPDHRSQKRPRPNQQPRWPGRHPSDYQGPRGHPFGSSSFGLQRPPPQHDPLRLLTRVVLQQEQTISRLWHDKAFVLFMKQGEDGSLGALMRVAKEWNNKKAQENSTVRSPLKTVLLSSMIGTLLKLAQQAVATEENKKKMVTAEWLTANSEWTYRMWNHAERRLVIDNNKTPLQHAEAVRILTFLLEHLTGEAIQRFNSTVTLPKLEQQGANIATFALEVSLRGKEAAELYHSFERLCGSAIMNLIGVSMKKDTLPQSPAAKQLANLFYQRRHQPDPQHITSLRYQCVCQLWVPVQVQELVNQWCSQSAIHAFTVAPSWLFMQLPRFHYRAPAWPEKQPHAYVLTHSINIPVFRSPTCIDVEWVPCRIIAYIQHHGSTPVSGHYTTVALKQDQYWLIDDDKDPHLMTGAQLNHLSANVYIVLAARVDCVDCDQAALPSSALNLPDINWVAVMTSQLNLVRAQLSTLTQQVENLQPGHAELKDDLHRLGTRLQTMEMEMRQNRVIKANVSPSPAPAHINLHTLDD</sequence>
<feature type="region of interest" description="Disordered" evidence="1">
    <location>
        <begin position="1046"/>
        <end position="1097"/>
    </location>
</feature>
<evidence type="ECO:0000259" key="2">
    <source>
        <dbReference type="PROSITE" id="PS50878"/>
    </source>
</evidence>
<dbReference type="InterPro" id="IPR043502">
    <property type="entry name" value="DNA/RNA_pol_sf"/>
</dbReference>
<keyword evidence="4" id="KW-1185">Reference proteome</keyword>
<dbReference type="Pfam" id="PF00443">
    <property type="entry name" value="UCH"/>
    <property type="match status" value="1"/>
</dbReference>
<dbReference type="InterPro" id="IPR000477">
    <property type="entry name" value="RT_dom"/>
</dbReference>
<accession>A0A1Q9EDI0</accession>
<feature type="compositionally biased region" description="Low complexity" evidence="1">
    <location>
        <begin position="115"/>
        <end position="128"/>
    </location>
</feature>
<feature type="domain" description="Reverse transcriptase" evidence="2">
    <location>
        <begin position="663"/>
        <end position="945"/>
    </location>
</feature>
<dbReference type="InterPro" id="IPR038765">
    <property type="entry name" value="Papain-like_cys_pep_sf"/>
</dbReference>
<dbReference type="Gene3D" id="3.90.70.10">
    <property type="entry name" value="Cysteine proteinases"/>
    <property type="match status" value="1"/>
</dbReference>
<dbReference type="CDD" id="cd02257">
    <property type="entry name" value="Peptidase_C19"/>
    <property type="match status" value="1"/>
</dbReference>
<dbReference type="Pfam" id="PF00078">
    <property type="entry name" value="RVT_1"/>
    <property type="match status" value="1"/>
</dbReference>
<reference evidence="3 4" key="1">
    <citation type="submission" date="2016-02" db="EMBL/GenBank/DDBJ databases">
        <title>Genome analysis of coral dinoflagellate symbionts highlights evolutionary adaptations to a symbiotic lifestyle.</title>
        <authorList>
            <person name="Aranda M."/>
            <person name="Li Y."/>
            <person name="Liew Y.J."/>
            <person name="Baumgarten S."/>
            <person name="Simakov O."/>
            <person name="Wilson M."/>
            <person name="Piel J."/>
            <person name="Ashoor H."/>
            <person name="Bougouffa S."/>
            <person name="Bajic V.B."/>
            <person name="Ryu T."/>
            <person name="Ravasi T."/>
            <person name="Bayer T."/>
            <person name="Micklem G."/>
            <person name="Kim H."/>
            <person name="Bhak J."/>
            <person name="Lajeunesse T.C."/>
            <person name="Voolstra C.R."/>
        </authorList>
    </citation>
    <scope>NUCLEOTIDE SEQUENCE [LARGE SCALE GENOMIC DNA]</scope>
    <source>
        <strain evidence="3 4">CCMP2467</strain>
    </source>
</reference>
<dbReference type="Gene3D" id="3.60.10.10">
    <property type="entry name" value="Endonuclease/exonuclease/phosphatase"/>
    <property type="match status" value="1"/>
</dbReference>
<organism evidence="3 4">
    <name type="scientific">Symbiodinium microadriaticum</name>
    <name type="common">Dinoflagellate</name>
    <name type="synonym">Zooxanthella microadriatica</name>
    <dbReference type="NCBI Taxonomy" id="2951"/>
    <lineage>
        <taxon>Eukaryota</taxon>
        <taxon>Sar</taxon>
        <taxon>Alveolata</taxon>
        <taxon>Dinophyceae</taxon>
        <taxon>Suessiales</taxon>
        <taxon>Symbiodiniaceae</taxon>
        <taxon>Symbiodinium</taxon>
    </lineage>
</organism>
<dbReference type="PROSITE" id="PS50878">
    <property type="entry name" value="RT_POL"/>
    <property type="match status" value="1"/>
</dbReference>
<dbReference type="GO" id="GO:0016579">
    <property type="term" value="P:protein deubiquitination"/>
    <property type="evidence" value="ECO:0007669"/>
    <property type="project" value="InterPro"/>
</dbReference>
<dbReference type="GO" id="GO:0004843">
    <property type="term" value="F:cysteine-type deubiquitinase activity"/>
    <property type="evidence" value="ECO:0007669"/>
    <property type="project" value="InterPro"/>
</dbReference>
<evidence type="ECO:0000313" key="4">
    <source>
        <dbReference type="Proteomes" id="UP000186817"/>
    </source>
</evidence>
<protein>
    <recommendedName>
        <fullName evidence="2">Reverse transcriptase domain-containing protein</fullName>
    </recommendedName>
</protein>
<feature type="region of interest" description="Disordered" evidence="1">
    <location>
        <begin position="109"/>
        <end position="128"/>
    </location>
</feature>
<dbReference type="InterPro" id="IPR001394">
    <property type="entry name" value="Peptidase_C19_UCH"/>
</dbReference>
<gene>
    <name evidence="3" type="ORF">AK812_SmicGene11357</name>
</gene>
<feature type="compositionally biased region" description="Pro residues" evidence="1">
    <location>
        <begin position="39"/>
        <end position="54"/>
    </location>
</feature>
<dbReference type="SUPFAM" id="SSF54001">
    <property type="entry name" value="Cysteine proteinases"/>
    <property type="match status" value="1"/>
</dbReference>
<dbReference type="EMBL" id="LSRX01000185">
    <property type="protein sequence ID" value="OLQ05437.1"/>
    <property type="molecule type" value="Genomic_DNA"/>
</dbReference>
<proteinExistence type="predicted"/>
<dbReference type="SUPFAM" id="SSF56219">
    <property type="entry name" value="DNase I-like"/>
    <property type="match status" value="1"/>
</dbReference>